<dbReference type="GO" id="GO:0016020">
    <property type="term" value="C:membrane"/>
    <property type="evidence" value="ECO:0007669"/>
    <property type="project" value="UniProtKB-SubCell"/>
</dbReference>
<keyword evidence="11" id="KW-1185">Reference proteome</keyword>
<evidence type="ECO:0000256" key="7">
    <source>
        <dbReference type="ARBA" id="ARBA00043159"/>
    </source>
</evidence>
<evidence type="ECO:0000256" key="9">
    <source>
        <dbReference type="SAM" id="Phobius"/>
    </source>
</evidence>
<dbReference type="GO" id="GO:0005829">
    <property type="term" value="C:cytosol"/>
    <property type="evidence" value="ECO:0007669"/>
    <property type="project" value="GOC"/>
</dbReference>
<dbReference type="FunFam" id="1.20.1280.290:FF:000005">
    <property type="entry name" value="PQ-loop repeat-containing protein 1"/>
    <property type="match status" value="1"/>
</dbReference>
<feature type="transmembrane region" description="Helical" evidence="9">
    <location>
        <begin position="149"/>
        <end position="170"/>
    </location>
</feature>
<dbReference type="SMART" id="SM00679">
    <property type="entry name" value="CTNS"/>
    <property type="match status" value="2"/>
</dbReference>
<sequence length="743" mass="85178">MDDTYELNLKNLAGWIASGAMIFGAVVPYVPQYKEIKRKEDAEGFSLYVCLTLLIANTLRILFWFGKHYELPLLLQSILMILAMFVMIKLCINVQNRTQIIKSKERVLTDLDARFFWKWTDFKSYLGFMILFAGVGGVITYLFLDVPVFIEIVGFLAVLIEAMLGVPQFLRNSANKSTVGMSIAMVAMWTVGDIFKTCYFVLRDTPVQFQVCGAVQVTIDIAILAQVYLYKTTYNQTGQNYFEQLAAYNSMSSHLRRILLARNVVDTRNKNYLRRNQRCKEQRADDSGVCLYLEATDDVIDKLAYDTQHHPMDVLRTDLNARHLDCCNYNLDHQLRLCSSQTSYEGTDQMDRRQRSTSKNQRMMSPTSACSPKRKKISISNFICKKEPRSTRDIPYVVGPSTCFSRQRKCRYEKEFLVPCGATRLESTLFKSRSQSPRQKTIDYRSVCSSASQCYDFDYNEKSTEELISKLTSQKEEEKKYVKFVYDITKEIMQRGLYTDKELRDVFKKHVSQHRGILNMNKMLYEVYQLKISLNIADDSDTDEELEDLIHAQKLLSVSEIRPPTPPKILDENKVMEKLESYQKMMKADKSPRINGKSVLLIDANPELLVTERDVLMSLVEAGVDPKQVQHICKNLRDRSRDVDFTEAPAQIDTETLYSPDLKVDNLELEENDKEISAEIETAGSARDNSVADNSVANNSVESSEKQETISTTSNLVSTQDETGETKEKTESEITSEYDKAES</sequence>
<dbReference type="GO" id="GO:0045332">
    <property type="term" value="P:phospholipid translocation"/>
    <property type="evidence" value="ECO:0007669"/>
    <property type="project" value="TreeGrafter"/>
</dbReference>
<evidence type="ECO:0000313" key="11">
    <source>
        <dbReference type="Proteomes" id="UP000310200"/>
    </source>
</evidence>
<name>A0A4S2KXQ6_9HYME</name>
<feature type="transmembrane region" description="Helical" evidence="9">
    <location>
        <begin position="124"/>
        <end position="143"/>
    </location>
</feature>
<evidence type="ECO:0000256" key="8">
    <source>
        <dbReference type="SAM" id="MobiDB-lite"/>
    </source>
</evidence>
<dbReference type="Gene3D" id="1.20.1280.290">
    <property type="match status" value="2"/>
</dbReference>
<dbReference type="GO" id="GO:0005768">
    <property type="term" value="C:endosome"/>
    <property type="evidence" value="ECO:0007669"/>
    <property type="project" value="TreeGrafter"/>
</dbReference>
<dbReference type="PANTHER" id="PTHR14856">
    <property type="entry name" value="PQ-LOOP REPEAT-CONTAINING PROTEIN 1-LIKE PROTEIN"/>
    <property type="match status" value="1"/>
</dbReference>
<feature type="compositionally biased region" description="Low complexity" evidence="8">
    <location>
        <begin position="688"/>
        <end position="702"/>
    </location>
</feature>
<evidence type="ECO:0000256" key="1">
    <source>
        <dbReference type="ARBA" id="ARBA00004141"/>
    </source>
</evidence>
<dbReference type="InterPro" id="IPR006603">
    <property type="entry name" value="PQ-loop_rpt"/>
</dbReference>
<evidence type="ECO:0000256" key="6">
    <source>
        <dbReference type="ARBA" id="ARBA00040648"/>
    </source>
</evidence>
<evidence type="ECO:0000256" key="2">
    <source>
        <dbReference type="ARBA" id="ARBA00022692"/>
    </source>
</evidence>
<dbReference type="EMBL" id="QBLH01000537">
    <property type="protein sequence ID" value="TGZ54820.1"/>
    <property type="molecule type" value="Genomic_DNA"/>
</dbReference>
<feature type="transmembrane region" description="Helical" evidence="9">
    <location>
        <begin position="182"/>
        <end position="202"/>
    </location>
</feature>
<comment type="caution">
    <text evidence="10">The sequence shown here is derived from an EMBL/GenBank/DDBJ whole genome shotgun (WGS) entry which is preliminary data.</text>
</comment>
<dbReference type="Pfam" id="PF15244">
    <property type="entry name" value="HSD3"/>
    <property type="match status" value="1"/>
</dbReference>
<evidence type="ECO:0000313" key="10">
    <source>
        <dbReference type="EMBL" id="TGZ54820.1"/>
    </source>
</evidence>
<evidence type="ECO:0000256" key="3">
    <source>
        <dbReference type="ARBA" id="ARBA00022737"/>
    </source>
</evidence>
<dbReference type="PANTHER" id="PTHR14856:SF9">
    <property type="entry name" value="PQ-LOOP REPEAT-CONTAINING PROTEIN 1"/>
    <property type="match status" value="1"/>
</dbReference>
<feature type="transmembrane region" description="Helical" evidence="9">
    <location>
        <begin position="12"/>
        <end position="33"/>
    </location>
</feature>
<proteinExistence type="predicted"/>
<accession>A0A4S2KXQ6</accession>
<feature type="compositionally biased region" description="Basic and acidic residues" evidence="8">
    <location>
        <begin position="724"/>
        <end position="743"/>
    </location>
</feature>
<protein>
    <recommendedName>
        <fullName evidence="6">Solute carrier family 66 member 2</fullName>
    </recommendedName>
    <alternativeName>
        <fullName evidence="7">PQ-loop repeat-containing protein 1</fullName>
    </alternativeName>
</protein>
<feature type="compositionally biased region" description="Polar residues" evidence="8">
    <location>
        <begin position="357"/>
        <end position="370"/>
    </location>
</feature>
<dbReference type="Pfam" id="PF04193">
    <property type="entry name" value="PQ-loop"/>
    <property type="match status" value="2"/>
</dbReference>
<dbReference type="GO" id="GO:0042147">
    <property type="term" value="P:retrograde transport, endosome to Golgi"/>
    <property type="evidence" value="ECO:0007669"/>
    <property type="project" value="TreeGrafter"/>
</dbReference>
<keyword evidence="3" id="KW-0677">Repeat</keyword>
<feature type="transmembrane region" description="Helical" evidence="9">
    <location>
        <begin position="45"/>
        <end position="65"/>
    </location>
</feature>
<feature type="compositionally biased region" description="Polar residues" evidence="8">
    <location>
        <begin position="709"/>
        <end position="721"/>
    </location>
</feature>
<comment type="subcellular location">
    <subcellularLocation>
        <location evidence="1">Membrane</location>
        <topology evidence="1">Multi-pass membrane protein</topology>
    </subcellularLocation>
</comment>
<dbReference type="AlphaFoldDB" id="A0A4S2KXQ6"/>
<evidence type="ECO:0000256" key="5">
    <source>
        <dbReference type="ARBA" id="ARBA00023136"/>
    </source>
</evidence>
<keyword evidence="4 9" id="KW-1133">Transmembrane helix</keyword>
<feature type="region of interest" description="Disordered" evidence="8">
    <location>
        <begin position="346"/>
        <end position="372"/>
    </location>
</feature>
<feature type="transmembrane region" description="Helical" evidence="9">
    <location>
        <begin position="71"/>
        <end position="92"/>
    </location>
</feature>
<dbReference type="GO" id="GO:0005802">
    <property type="term" value="C:trans-Golgi network"/>
    <property type="evidence" value="ECO:0007669"/>
    <property type="project" value="TreeGrafter"/>
</dbReference>
<dbReference type="Proteomes" id="UP000310200">
    <property type="component" value="Unassembled WGS sequence"/>
</dbReference>
<evidence type="ECO:0000256" key="4">
    <source>
        <dbReference type="ARBA" id="ARBA00022989"/>
    </source>
</evidence>
<dbReference type="InterPro" id="IPR052241">
    <property type="entry name" value="SLC66/Scramblase_ANY1"/>
</dbReference>
<feature type="region of interest" description="Disordered" evidence="8">
    <location>
        <begin position="682"/>
        <end position="743"/>
    </location>
</feature>
<keyword evidence="5 9" id="KW-0472">Membrane</keyword>
<gene>
    <name evidence="10" type="ORF">DBV15_01917</name>
</gene>
<dbReference type="InterPro" id="IPR029357">
    <property type="entry name" value="SPATA7"/>
</dbReference>
<keyword evidence="2 9" id="KW-0812">Transmembrane</keyword>
<dbReference type="STRING" id="300112.A0A4S2KXQ6"/>
<dbReference type="FunFam" id="1.20.1280.290:FF:000008">
    <property type="entry name" value="PQ-loop repeat-containing protein 1"/>
    <property type="match status" value="1"/>
</dbReference>
<organism evidence="10 11">
    <name type="scientific">Temnothorax longispinosus</name>
    <dbReference type="NCBI Taxonomy" id="300112"/>
    <lineage>
        <taxon>Eukaryota</taxon>
        <taxon>Metazoa</taxon>
        <taxon>Ecdysozoa</taxon>
        <taxon>Arthropoda</taxon>
        <taxon>Hexapoda</taxon>
        <taxon>Insecta</taxon>
        <taxon>Pterygota</taxon>
        <taxon>Neoptera</taxon>
        <taxon>Endopterygota</taxon>
        <taxon>Hymenoptera</taxon>
        <taxon>Apocrita</taxon>
        <taxon>Aculeata</taxon>
        <taxon>Formicoidea</taxon>
        <taxon>Formicidae</taxon>
        <taxon>Myrmicinae</taxon>
        <taxon>Temnothorax</taxon>
    </lineage>
</organism>
<reference evidence="10 11" key="1">
    <citation type="journal article" date="2019" name="Philos. Trans. R. Soc. Lond., B, Biol. Sci.">
        <title>Ant behaviour and brain gene expression of defending hosts depend on the ecological success of the intruding social parasite.</title>
        <authorList>
            <person name="Kaur R."/>
            <person name="Stoldt M."/>
            <person name="Jongepier E."/>
            <person name="Feldmeyer B."/>
            <person name="Menzel F."/>
            <person name="Bornberg-Bauer E."/>
            <person name="Foitzik S."/>
        </authorList>
    </citation>
    <scope>NUCLEOTIDE SEQUENCE [LARGE SCALE GENOMIC DNA]</scope>
    <source>
        <tissue evidence="10">Whole body</tissue>
    </source>
</reference>